<dbReference type="OrthoDB" id="5493674at2"/>
<dbReference type="STRING" id="391735.Veis_0241"/>
<evidence type="ECO:0000313" key="3">
    <source>
        <dbReference type="EMBL" id="ABM56032.1"/>
    </source>
</evidence>
<feature type="transmembrane region" description="Helical" evidence="2">
    <location>
        <begin position="21"/>
        <end position="40"/>
    </location>
</feature>
<dbReference type="Proteomes" id="UP000000374">
    <property type="component" value="Chromosome"/>
</dbReference>
<feature type="compositionally biased region" description="Low complexity" evidence="1">
    <location>
        <begin position="349"/>
        <end position="364"/>
    </location>
</feature>
<gene>
    <name evidence="3" type="ordered locus">Veis_0241</name>
</gene>
<keyword evidence="2" id="KW-0472">Membrane</keyword>
<keyword evidence="2" id="KW-0812">Transmembrane</keyword>
<keyword evidence="4" id="KW-1185">Reference proteome</keyword>
<name>A1WEH5_VEREI</name>
<sequence>MHCVGQRGGQMRTRHGQRGQALIYGMFVVIGGLASLFFLFNTGQLSQEKTKLVNTADAVAYSAGVMHARALNFIAYGNRALVANEVLVAQMVSLSSWAQYARTHAQNLPTQFVECADPYGYGETLGAAFHYGPKYAVMCYLTVQYAGDYIAQIAEQVPPLAQAVVTGAETNKQAIKLAHGLLHTPGHLQSMRTAVMQDVAQANYAGDGSVRVEPAGLVGASGAPLTDDWGGFTRHYSGQDRARIAELAGLAAHTDPFTRERRWDATAAFPGPDPVCIDLGRKSEVRRRGGTDLVNYDEWIAQDTESFWRAYQPRGFIPRCRYQEEPIAYGEQQAHPDGQDQDDSGARLGGARSNGGAASQASSSHWTNYSGLPSYYELDSGQLGKDDPALRMSVRLVRARSDLRTSDGSSQIQRSAGSRIDAYESRVAKDEMAAVASSEVYFERPFAQRPNGYGAPQGRPREVGSLFNPYWQVRLVHSGNDVRNQQQRQGALIQ</sequence>
<dbReference type="HOGENOM" id="CLU_045933_0_0_4"/>
<accession>A1WEH5</accession>
<keyword evidence="2" id="KW-1133">Transmembrane helix</keyword>
<dbReference type="AlphaFoldDB" id="A1WEH5"/>
<dbReference type="RefSeq" id="WP_011808051.1">
    <property type="nucleotide sequence ID" value="NC_008786.1"/>
</dbReference>
<reference evidence="4" key="1">
    <citation type="submission" date="2006-12" db="EMBL/GenBank/DDBJ databases">
        <title>Complete sequence of chromosome 1 of Verminephrobacter eiseniae EF01-2.</title>
        <authorList>
            <person name="Copeland A."/>
            <person name="Lucas S."/>
            <person name="Lapidus A."/>
            <person name="Barry K."/>
            <person name="Detter J.C."/>
            <person name="Glavina del Rio T."/>
            <person name="Dalin E."/>
            <person name="Tice H."/>
            <person name="Pitluck S."/>
            <person name="Chertkov O."/>
            <person name="Brettin T."/>
            <person name="Bruce D."/>
            <person name="Han C."/>
            <person name="Tapia R."/>
            <person name="Gilna P."/>
            <person name="Schmutz J."/>
            <person name="Larimer F."/>
            <person name="Land M."/>
            <person name="Hauser L."/>
            <person name="Kyrpides N."/>
            <person name="Kim E."/>
            <person name="Stahl D."/>
            <person name="Richardson P."/>
        </authorList>
    </citation>
    <scope>NUCLEOTIDE SEQUENCE [LARGE SCALE GENOMIC DNA]</scope>
    <source>
        <strain evidence="4">EF01-2</strain>
    </source>
</reference>
<protein>
    <submittedName>
        <fullName evidence="3">Uncharacterized protein</fullName>
    </submittedName>
</protein>
<dbReference type="KEGG" id="vei:Veis_0241"/>
<dbReference type="EMBL" id="CP000542">
    <property type="protein sequence ID" value="ABM56032.1"/>
    <property type="molecule type" value="Genomic_DNA"/>
</dbReference>
<evidence type="ECO:0000313" key="4">
    <source>
        <dbReference type="Proteomes" id="UP000000374"/>
    </source>
</evidence>
<organism evidence="3 4">
    <name type="scientific">Verminephrobacter eiseniae (strain EF01-2)</name>
    <dbReference type="NCBI Taxonomy" id="391735"/>
    <lineage>
        <taxon>Bacteria</taxon>
        <taxon>Pseudomonadati</taxon>
        <taxon>Pseudomonadota</taxon>
        <taxon>Betaproteobacteria</taxon>
        <taxon>Burkholderiales</taxon>
        <taxon>Comamonadaceae</taxon>
        <taxon>Verminephrobacter</taxon>
    </lineage>
</organism>
<dbReference type="GeneID" id="76458985"/>
<dbReference type="eggNOG" id="ENOG5032SHH">
    <property type="taxonomic scope" value="Bacteria"/>
</dbReference>
<evidence type="ECO:0000256" key="1">
    <source>
        <dbReference type="SAM" id="MobiDB-lite"/>
    </source>
</evidence>
<feature type="region of interest" description="Disordered" evidence="1">
    <location>
        <begin position="332"/>
        <end position="364"/>
    </location>
</feature>
<evidence type="ECO:0000256" key="2">
    <source>
        <dbReference type="SAM" id="Phobius"/>
    </source>
</evidence>
<proteinExistence type="predicted"/>